<keyword evidence="3" id="KW-1185">Reference proteome</keyword>
<name>A0A4C1TRU0_EUMVA</name>
<dbReference type="EMBL" id="BGZK01000080">
    <property type="protein sequence ID" value="GBP16606.1"/>
    <property type="molecule type" value="Genomic_DNA"/>
</dbReference>
<gene>
    <name evidence="2" type="ORF">EVAR_19400_1</name>
</gene>
<dbReference type="Proteomes" id="UP000299102">
    <property type="component" value="Unassembled WGS sequence"/>
</dbReference>
<accession>A0A4C1TRU0</accession>
<feature type="compositionally biased region" description="Basic and acidic residues" evidence="1">
    <location>
        <begin position="31"/>
        <end position="53"/>
    </location>
</feature>
<comment type="caution">
    <text evidence="2">The sequence shown here is derived from an EMBL/GenBank/DDBJ whole genome shotgun (WGS) entry which is preliminary data.</text>
</comment>
<feature type="region of interest" description="Disordered" evidence="1">
    <location>
        <begin position="31"/>
        <end position="64"/>
    </location>
</feature>
<reference evidence="2 3" key="1">
    <citation type="journal article" date="2019" name="Commun. Biol.">
        <title>The bagworm genome reveals a unique fibroin gene that provides high tensile strength.</title>
        <authorList>
            <person name="Kono N."/>
            <person name="Nakamura H."/>
            <person name="Ohtoshi R."/>
            <person name="Tomita M."/>
            <person name="Numata K."/>
            <person name="Arakawa K."/>
        </authorList>
    </citation>
    <scope>NUCLEOTIDE SEQUENCE [LARGE SCALE GENOMIC DNA]</scope>
</reference>
<dbReference type="AlphaFoldDB" id="A0A4C1TRU0"/>
<protein>
    <submittedName>
        <fullName evidence="2">Uncharacterized protein</fullName>
    </submittedName>
</protein>
<sequence>MEVFVSSLQHRRRAFGENFTGCSKDVKYAQRDRGREQANLRGKRTSELIERRSSPPPIDTRKRRAVSPAFQVRNRAGMVYVDAVNHLRVLRSLHALPHLCPPPPYDGITCGMRSLVASRIQFFPIIQFTQQSAGCGESARCMLRLPRYPIALGDIELVPVHARERCAYEAEKKKCEVSGEIILVCFFGSEESLRGQNRETQFRKTYGSRPSLYSTKYDLFGELYPIRLTLSFMPETPLEALEDGIIYFIGAVTENHLPATEAPTRRMYSAKADRTSLAEAIRAVAPER</sequence>
<evidence type="ECO:0000313" key="2">
    <source>
        <dbReference type="EMBL" id="GBP16606.1"/>
    </source>
</evidence>
<proteinExistence type="predicted"/>
<evidence type="ECO:0000313" key="3">
    <source>
        <dbReference type="Proteomes" id="UP000299102"/>
    </source>
</evidence>
<evidence type="ECO:0000256" key="1">
    <source>
        <dbReference type="SAM" id="MobiDB-lite"/>
    </source>
</evidence>
<organism evidence="2 3">
    <name type="scientific">Eumeta variegata</name>
    <name type="common">Bagworm moth</name>
    <name type="synonym">Eumeta japonica</name>
    <dbReference type="NCBI Taxonomy" id="151549"/>
    <lineage>
        <taxon>Eukaryota</taxon>
        <taxon>Metazoa</taxon>
        <taxon>Ecdysozoa</taxon>
        <taxon>Arthropoda</taxon>
        <taxon>Hexapoda</taxon>
        <taxon>Insecta</taxon>
        <taxon>Pterygota</taxon>
        <taxon>Neoptera</taxon>
        <taxon>Endopterygota</taxon>
        <taxon>Lepidoptera</taxon>
        <taxon>Glossata</taxon>
        <taxon>Ditrysia</taxon>
        <taxon>Tineoidea</taxon>
        <taxon>Psychidae</taxon>
        <taxon>Oiketicinae</taxon>
        <taxon>Eumeta</taxon>
    </lineage>
</organism>